<accession>A0A506UM36</accession>
<evidence type="ECO:0000313" key="2">
    <source>
        <dbReference type="EMBL" id="TPW34406.1"/>
    </source>
</evidence>
<feature type="compositionally biased region" description="Low complexity" evidence="1">
    <location>
        <begin position="59"/>
        <end position="68"/>
    </location>
</feature>
<keyword evidence="3" id="KW-1185">Reference proteome</keyword>
<dbReference type="RefSeq" id="WP_165600990.1">
    <property type="nucleotide sequence ID" value="NZ_SORZ01000002.1"/>
</dbReference>
<sequence>MSPPPATALADNPFQQQFGGHLYAISANDDAAPNDNDKAAPEQDPVNETDTVAPEHLQPESSATSARPAAPPRFDRHLYALGPAPQPRADSEAPKASKPEYLNHNWVHNSLVGGVKGARDVGDSLLEGTNWLLKHAGTDVLQDAVDYEDRADRQYQKDYGGSTAAGLGRIAGNMAVTALPGAGVAGAVLRGGSMAARAAGLSGRAVKMGATLMGESANGALSNALLASQQKDESLGHILGEGAAFGAAGKLLGTPAVLAPAVKEARELKPALATVNAMTEHEGMPGAVGVFKSEMGPEAEELEYLHSSLHLGNSLKNPEGFHYFKGLQIKHKDLVNKVNANPDQEYLSLGKGPHKVGSEGYDPSRTKSLKKPIVVGEVYDPITRKMLPLLLEEGGQLAFGTGGTGRGRFHMEFRHGMTYRRKGFRDAIDFTLHTFATHNFDRWQPNKNARVITHVPESKNSKTNLNILGLSRKEIEGQPYYVVITGYRRNLKPVEKQTVGLEEMPHPSSPP</sequence>
<feature type="compositionally biased region" description="Basic and acidic residues" evidence="1">
    <location>
        <begin position="89"/>
        <end position="98"/>
    </location>
</feature>
<comment type="caution">
    <text evidence="2">The sequence shown here is derived from an EMBL/GenBank/DDBJ whole genome shotgun (WGS) entry which is preliminary data.</text>
</comment>
<proteinExistence type="predicted"/>
<reference evidence="2 3" key="1">
    <citation type="submission" date="2019-03" db="EMBL/GenBank/DDBJ databases">
        <title>The complete genome sequence of Neokomagataea sp. Jb2 NBRC113641.</title>
        <authorList>
            <person name="Chua K.-O."/>
            <person name="Chan K.-G."/>
            <person name="See-Too W.-S."/>
        </authorList>
    </citation>
    <scope>NUCLEOTIDE SEQUENCE [LARGE SCALE GENOMIC DNA]</scope>
    <source>
        <strain evidence="2 3">Jb2</strain>
    </source>
</reference>
<protein>
    <submittedName>
        <fullName evidence="2">Uncharacterized protein</fullName>
    </submittedName>
</protein>
<evidence type="ECO:0000313" key="3">
    <source>
        <dbReference type="Proteomes" id="UP000315037"/>
    </source>
</evidence>
<dbReference type="AlphaFoldDB" id="A0A506UM36"/>
<dbReference type="Proteomes" id="UP000315037">
    <property type="component" value="Unassembled WGS sequence"/>
</dbReference>
<evidence type="ECO:0000256" key="1">
    <source>
        <dbReference type="SAM" id="MobiDB-lite"/>
    </source>
</evidence>
<organism evidence="2 3">
    <name type="scientific">Oecophyllibacter saccharovorans</name>
    <dbReference type="NCBI Taxonomy" id="2558360"/>
    <lineage>
        <taxon>Bacteria</taxon>
        <taxon>Pseudomonadati</taxon>
        <taxon>Pseudomonadota</taxon>
        <taxon>Alphaproteobacteria</taxon>
        <taxon>Acetobacterales</taxon>
        <taxon>Acetobacteraceae</taxon>
        <taxon>Oecophyllibacter</taxon>
    </lineage>
</organism>
<name>A0A506UM36_9PROT</name>
<feature type="region of interest" description="Disordered" evidence="1">
    <location>
        <begin position="1"/>
        <end position="101"/>
    </location>
</feature>
<dbReference type="EMBL" id="SORZ01000002">
    <property type="protein sequence ID" value="TPW34406.1"/>
    <property type="molecule type" value="Genomic_DNA"/>
</dbReference>
<gene>
    <name evidence="2" type="ORF">E3202_07935</name>
</gene>